<dbReference type="AlphaFoldDB" id="A0A2T2NGG7"/>
<keyword evidence="3" id="KW-1185">Reference proteome</keyword>
<name>A0A2T2NGG7_CORCC</name>
<proteinExistence type="predicted"/>
<dbReference type="Proteomes" id="UP000240883">
    <property type="component" value="Unassembled WGS sequence"/>
</dbReference>
<evidence type="ECO:0000313" key="3">
    <source>
        <dbReference type="Proteomes" id="UP000240883"/>
    </source>
</evidence>
<dbReference type="Gene3D" id="3.40.50.300">
    <property type="entry name" value="P-loop containing nucleotide triphosphate hydrolases"/>
    <property type="match status" value="1"/>
</dbReference>
<keyword evidence="1" id="KW-0175">Coiled coil</keyword>
<evidence type="ECO:0000256" key="1">
    <source>
        <dbReference type="SAM" id="Coils"/>
    </source>
</evidence>
<reference evidence="2 3" key="1">
    <citation type="journal article" date="2018" name="Front. Microbiol.">
        <title>Genome-Wide Analysis of Corynespora cassiicola Leaf Fall Disease Putative Effectors.</title>
        <authorList>
            <person name="Lopez D."/>
            <person name="Ribeiro S."/>
            <person name="Label P."/>
            <person name="Fumanal B."/>
            <person name="Venisse J.S."/>
            <person name="Kohler A."/>
            <person name="de Oliveira R.R."/>
            <person name="Labutti K."/>
            <person name="Lipzen A."/>
            <person name="Lail K."/>
            <person name="Bauer D."/>
            <person name="Ohm R.A."/>
            <person name="Barry K.W."/>
            <person name="Spatafora J."/>
            <person name="Grigoriev I.V."/>
            <person name="Martin F.M."/>
            <person name="Pujade-Renaud V."/>
        </authorList>
    </citation>
    <scope>NUCLEOTIDE SEQUENCE [LARGE SCALE GENOMIC DNA]</scope>
    <source>
        <strain evidence="2 3">Philippines</strain>
    </source>
</reference>
<organism evidence="2 3">
    <name type="scientific">Corynespora cassiicola Philippines</name>
    <dbReference type="NCBI Taxonomy" id="1448308"/>
    <lineage>
        <taxon>Eukaryota</taxon>
        <taxon>Fungi</taxon>
        <taxon>Dikarya</taxon>
        <taxon>Ascomycota</taxon>
        <taxon>Pezizomycotina</taxon>
        <taxon>Dothideomycetes</taxon>
        <taxon>Pleosporomycetidae</taxon>
        <taxon>Pleosporales</taxon>
        <taxon>Corynesporascaceae</taxon>
        <taxon>Corynespora</taxon>
    </lineage>
</organism>
<dbReference type="EMBL" id="KZ678139">
    <property type="protein sequence ID" value="PSN64128.1"/>
    <property type="molecule type" value="Genomic_DNA"/>
</dbReference>
<sequence>MGVTGSGKTTFVNLFADQKLVVGHGLDSCTTSVAVTSATLPDQRRIFLVDTPGFDDTRRTDSQILLEVALWLNAAHISHIKLTGIVYLHRIGDTRVGGSGIKNLRMFKKLCGNDSLSSVILATTMWNESNREAGRLREEQLKKESILWKPLIDQGSKVFRQDNDHISGEAIIQYLINRKRPVTLDIQHEMVDKKMTLDQTAAGSELVSEVEQLKRRYDRNIKALEKQLADARAKGDQDMKEIIEQQKAGFENQIAQKNAQVRELEISSEQLQQEVKKKKEVAMQKIQISMEIMESKHALQMEIQSLKSEMKMKERTFRLMQAPNCNVM</sequence>
<dbReference type="OrthoDB" id="8954335at2759"/>
<gene>
    <name evidence="2" type="ORF">BS50DRAFT_558497</name>
</gene>
<accession>A0A2T2NGG7</accession>
<dbReference type="SUPFAM" id="SSF52540">
    <property type="entry name" value="P-loop containing nucleoside triphosphate hydrolases"/>
    <property type="match status" value="1"/>
</dbReference>
<evidence type="ECO:0000313" key="2">
    <source>
        <dbReference type="EMBL" id="PSN64128.1"/>
    </source>
</evidence>
<dbReference type="InterPro" id="IPR027417">
    <property type="entry name" value="P-loop_NTPase"/>
</dbReference>
<evidence type="ECO:0008006" key="4">
    <source>
        <dbReference type="Google" id="ProtNLM"/>
    </source>
</evidence>
<protein>
    <recommendedName>
        <fullName evidence="4">G domain-containing protein</fullName>
    </recommendedName>
</protein>
<feature type="coiled-coil region" evidence="1">
    <location>
        <begin position="207"/>
        <end position="316"/>
    </location>
</feature>